<accession>A0A6A6D5W2</accession>
<evidence type="ECO:0000313" key="2">
    <source>
        <dbReference type="EMBL" id="KAF2173808.1"/>
    </source>
</evidence>
<dbReference type="EMBL" id="ML993579">
    <property type="protein sequence ID" value="KAF2173808.1"/>
    <property type="molecule type" value="Genomic_DNA"/>
</dbReference>
<gene>
    <name evidence="2" type="ORF">M409DRAFT_48730</name>
</gene>
<feature type="region of interest" description="Disordered" evidence="1">
    <location>
        <begin position="40"/>
        <end position="65"/>
    </location>
</feature>
<dbReference type="AlphaFoldDB" id="A0A6A6D5W2"/>
<dbReference type="RefSeq" id="XP_033674697.1">
    <property type="nucleotide sequence ID" value="XM_033811025.1"/>
</dbReference>
<evidence type="ECO:0000256" key="1">
    <source>
        <dbReference type="SAM" id="MobiDB-lite"/>
    </source>
</evidence>
<dbReference type="GeneID" id="54564297"/>
<reference evidence="2" key="1">
    <citation type="journal article" date="2020" name="Stud. Mycol.">
        <title>101 Dothideomycetes genomes: a test case for predicting lifestyles and emergence of pathogens.</title>
        <authorList>
            <person name="Haridas S."/>
            <person name="Albert R."/>
            <person name="Binder M."/>
            <person name="Bloem J."/>
            <person name="Labutti K."/>
            <person name="Salamov A."/>
            <person name="Andreopoulos B."/>
            <person name="Baker S."/>
            <person name="Barry K."/>
            <person name="Bills G."/>
            <person name="Bluhm B."/>
            <person name="Cannon C."/>
            <person name="Castanera R."/>
            <person name="Culley D."/>
            <person name="Daum C."/>
            <person name="Ezra D."/>
            <person name="Gonzalez J."/>
            <person name="Henrissat B."/>
            <person name="Kuo A."/>
            <person name="Liang C."/>
            <person name="Lipzen A."/>
            <person name="Lutzoni F."/>
            <person name="Magnuson J."/>
            <person name="Mondo S."/>
            <person name="Nolan M."/>
            <person name="Ohm R."/>
            <person name="Pangilinan J."/>
            <person name="Park H.-J."/>
            <person name="Ramirez L."/>
            <person name="Alfaro M."/>
            <person name="Sun H."/>
            <person name="Tritt A."/>
            <person name="Yoshinaga Y."/>
            <person name="Zwiers L.-H."/>
            <person name="Turgeon B."/>
            <person name="Goodwin S."/>
            <person name="Spatafora J."/>
            <person name="Crous P."/>
            <person name="Grigoriev I."/>
        </authorList>
    </citation>
    <scope>NUCLEOTIDE SEQUENCE</scope>
    <source>
        <strain evidence="2">ATCC 36951</strain>
    </source>
</reference>
<feature type="compositionally biased region" description="Basic and acidic residues" evidence="1">
    <location>
        <begin position="51"/>
        <end position="65"/>
    </location>
</feature>
<protein>
    <submittedName>
        <fullName evidence="2">Uncharacterized protein</fullName>
    </submittedName>
</protein>
<name>A0A6A6D5W2_ZASCE</name>
<proteinExistence type="predicted"/>
<evidence type="ECO:0000313" key="3">
    <source>
        <dbReference type="Proteomes" id="UP000799537"/>
    </source>
</evidence>
<dbReference type="Proteomes" id="UP000799537">
    <property type="component" value="Unassembled WGS sequence"/>
</dbReference>
<keyword evidence="3" id="KW-1185">Reference proteome</keyword>
<organism evidence="2 3">
    <name type="scientific">Zasmidium cellare ATCC 36951</name>
    <dbReference type="NCBI Taxonomy" id="1080233"/>
    <lineage>
        <taxon>Eukaryota</taxon>
        <taxon>Fungi</taxon>
        <taxon>Dikarya</taxon>
        <taxon>Ascomycota</taxon>
        <taxon>Pezizomycotina</taxon>
        <taxon>Dothideomycetes</taxon>
        <taxon>Dothideomycetidae</taxon>
        <taxon>Mycosphaerellales</taxon>
        <taxon>Mycosphaerellaceae</taxon>
        <taxon>Zasmidium</taxon>
    </lineage>
</organism>
<sequence>MAKHARLAPGVVASEFHRLEGAQAGGGWICASEVDESDHTSLLGVPAPSGRRRDESQGRVAEEGSIDARRHRLPDEIHSLLHTKEVEQQCVPHPKRRTIQIHAQPKIRQSAAHHFIKARRKQMLDFACTPGKMLRFGDAELLPNPERTNVLRPCLGNLASVGALSMCIKSTYRFA</sequence>